<protein>
    <submittedName>
        <fullName evidence="1">Uncharacterized protein</fullName>
    </submittedName>
</protein>
<reference evidence="1" key="1">
    <citation type="submission" date="2021-03" db="EMBL/GenBank/DDBJ databases">
        <title>Comparative Genomics and Metabolomics in the genus Turicibacter.</title>
        <authorList>
            <person name="Maki J."/>
            <person name="Looft T."/>
        </authorList>
    </citation>
    <scope>NUCLEOTIDE SEQUENCE</scope>
    <source>
        <strain evidence="1">ISU324</strain>
    </source>
</reference>
<proteinExistence type="predicted"/>
<dbReference type="RefSeq" id="WP_212724943.1">
    <property type="nucleotide sequence ID" value="NZ_CP071250.1"/>
</dbReference>
<name>A0A9Q9FG16_9FIRM</name>
<dbReference type="AlphaFoldDB" id="A0A9Q9FG16"/>
<evidence type="ECO:0000313" key="1">
    <source>
        <dbReference type="EMBL" id="UUF08306.1"/>
    </source>
</evidence>
<gene>
    <name evidence="1" type="ORF">J0J70_12130</name>
</gene>
<organism evidence="1 2">
    <name type="scientific">Turicibacter bilis</name>
    <dbReference type="NCBI Taxonomy" id="2735723"/>
    <lineage>
        <taxon>Bacteria</taxon>
        <taxon>Bacillati</taxon>
        <taxon>Bacillota</taxon>
        <taxon>Erysipelotrichia</taxon>
        <taxon>Erysipelotrichales</taxon>
        <taxon>Turicibacteraceae</taxon>
        <taxon>Turicibacter</taxon>
    </lineage>
</organism>
<sequence>MDTPTFKATIYYIHPELINQLNTTFKRKNFYHKIMTLPRKGYHNPDYRQKMNNLQQKLWNDVLLQLKDLFEVDSVYQIEDTYKDYIEKFITKYYEPAEDLKKEIELEAPTVFKAHLIARNNTLSERQEQLNTFTNGVKIRIRTSLEREAIKINRESKILIDPHQQEFTVPNQENLPQIKFTLEFK</sequence>
<dbReference type="EMBL" id="CP071250">
    <property type="protein sequence ID" value="UUF08306.1"/>
    <property type="molecule type" value="Genomic_DNA"/>
</dbReference>
<evidence type="ECO:0000313" key="2">
    <source>
        <dbReference type="Proteomes" id="UP001058072"/>
    </source>
</evidence>
<accession>A0A9Q9FG16</accession>
<dbReference type="Proteomes" id="UP001058072">
    <property type="component" value="Chromosome"/>
</dbReference>